<keyword evidence="1" id="KW-0472">Membrane</keyword>
<evidence type="ECO:0000313" key="2">
    <source>
        <dbReference type="EMBL" id="PIN16573.1"/>
    </source>
</evidence>
<evidence type="ECO:0000256" key="1">
    <source>
        <dbReference type="SAM" id="Phobius"/>
    </source>
</evidence>
<dbReference type="AlphaFoldDB" id="A0A2G9HGL5"/>
<keyword evidence="1" id="KW-0812">Transmembrane</keyword>
<dbReference type="EMBL" id="NKXS01001843">
    <property type="protein sequence ID" value="PIN16573.1"/>
    <property type="molecule type" value="Genomic_DNA"/>
</dbReference>
<evidence type="ECO:0000313" key="3">
    <source>
        <dbReference type="Proteomes" id="UP000231279"/>
    </source>
</evidence>
<name>A0A2G9HGL5_9LAMI</name>
<gene>
    <name evidence="2" type="ORF">CDL12_10779</name>
</gene>
<dbReference type="Proteomes" id="UP000231279">
    <property type="component" value="Unassembled WGS sequence"/>
</dbReference>
<sequence>MCPKNVNTNNTRLPSLCFSPLFHGCFPLFPCAVFLLLWISLSSSASALSSIYLQLLFCIFSVKFGSSNKSDFACPLQDSRTYLCTALQEYGPSKELERPTRMQGEMYLTRNAPQVEYVVCSFT</sequence>
<proteinExistence type="predicted"/>
<reference evidence="3" key="1">
    <citation type="journal article" date="2018" name="Gigascience">
        <title>Genome assembly of the Pink Ipe (Handroanthus impetiginosus, Bignoniaceae), a highly valued, ecologically keystone Neotropical timber forest tree.</title>
        <authorList>
            <person name="Silva-Junior O.B."/>
            <person name="Grattapaglia D."/>
            <person name="Novaes E."/>
            <person name="Collevatti R.G."/>
        </authorList>
    </citation>
    <scope>NUCLEOTIDE SEQUENCE [LARGE SCALE GENOMIC DNA]</scope>
    <source>
        <strain evidence="3">cv. UFG-1</strain>
    </source>
</reference>
<accession>A0A2G9HGL5</accession>
<comment type="caution">
    <text evidence="2">The sequence shown here is derived from an EMBL/GenBank/DDBJ whole genome shotgun (WGS) entry which is preliminary data.</text>
</comment>
<keyword evidence="1" id="KW-1133">Transmembrane helix</keyword>
<organism evidence="2 3">
    <name type="scientific">Handroanthus impetiginosus</name>
    <dbReference type="NCBI Taxonomy" id="429701"/>
    <lineage>
        <taxon>Eukaryota</taxon>
        <taxon>Viridiplantae</taxon>
        <taxon>Streptophyta</taxon>
        <taxon>Embryophyta</taxon>
        <taxon>Tracheophyta</taxon>
        <taxon>Spermatophyta</taxon>
        <taxon>Magnoliopsida</taxon>
        <taxon>eudicotyledons</taxon>
        <taxon>Gunneridae</taxon>
        <taxon>Pentapetalae</taxon>
        <taxon>asterids</taxon>
        <taxon>lamiids</taxon>
        <taxon>Lamiales</taxon>
        <taxon>Bignoniaceae</taxon>
        <taxon>Crescentiina</taxon>
        <taxon>Tabebuia alliance</taxon>
        <taxon>Handroanthus</taxon>
    </lineage>
</organism>
<protein>
    <submittedName>
        <fullName evidence="2">Uncharacterized protein</fullName>
    </submittedName>
</protein>
<keyword evidence="3" id="KW-1185">Reference proteome</keyword>
<feature type="transmembrane region" description="Helical" evidence="1">
    <location>
        <begin position="21"/>
        <end position="39"/>
    </location>
</feature>